<sequence length="146" mass="16705">MFNSKYQNDSSKSPGFLFIKAYSKWYSEIQKTLHTIGLTHSQLVILTVIAYFQNRGEDPTQKMVADHSSIDVMTTSQILKLLEKKLYIQRMQHPTDTRAKIILLLDAGRDKVNQGIPLIENIDDLYFGKLSDALPAFMKSLRKLAL</sequence>
<evidence type="ECO:0000256" key="3">
    <source>
        <dbReference type="ARBA" id="ARBA00023163"/>
    </source>
</evidence>
<dbReference type="RefSeq" id="WP_091830917.1">
    <property type="nucleotide sequence ID" value="NZ_FNZK01000007.1"/>
</dbReference>
<evidence type="ECO:0000256" key="2">
    <source>
        <dbReference type="ARBA" id="ARBA00023125"/>
    </source>
</evidence>
<evidence type="ECO:0000259" key="4">
    <source>
        <dbReference type="PROSITE" id="PS50995"/>
    </source>
</evidence>
<keyword evidence="6" id="KW-1185">Reference proteome</keyword>
<dbReference type="PROSITE" id="PS50995">
    <property type="entry name" value="HTH_MARR_2"/>
    <property type="match status" value="1"/>
</dbReference>
<evidence type="ECO:0000313" key="5">
    <source>
        <dbReference type="EMBL" id="SEJ42484.1"/>
    </source>
</evidence>
<dbReference type="EMBL" id="FNZK01000007">
    <property type="protein sequence ID" value="SEJ42484.1"/>
    <property type="molecule type" value="Genomic_DNA"/>
</dbReference>
<feature type="domain" description="HTH marR-type" evidence="4">
    <location>
        <begin position="1"/>
        <end position="146"/>
    </location>
</feature>
<evidence type="ECO:0000256" key="1">
    <source>
        <dbReference type="ARBA" id="ARBA00023015"/>
    </source>
</evidence>
<dbReference type="Gene3D" id="1.10.10.10">
    <property type="entry name" value="Winged helix-like DNA-binding domain superfamily/Winged helix DNA-binding domain"/>
    <property type="match status" value="1"/>
</dbReference>
<keyword evidence="2 5" id="KW-0238">DNA-binding</keyword>
<organism evidence="5 6">
    <name type="scientific">Propionispira arboris</name>
    <dbReference type="NCBI Taxonomy" id="84035"/>
    <lineage>
        <taxon>Bacteria</taxon>
        <taxon>Bacillati</taxon>
        <taxon>Bacillota</taxon>
        <taxon>Negativicutes</taxon>
        <taxon>Selenomonadales</taxon>
        <taxon>Selenomonadaceae</taxon>
        <taxon>Propionispira</taxon>
    </lineage>
</organism>
<dbReference type="PANTHER" id="PTHR33164:SF64">
    <property type="entry name" value="TRANSCRIPTIONAL REGULATOR SLYA"/>
    <property type="match status" value="1"/>
</dbReference>
<dbReference type="PANTHER" id="PTHR33164">
    <property type="entry name" value="TRANSCRIPTIONAL REGULATOR, MARR FAMILY"/>
    <property type="match status" value="1"/>
</dbReference>
<keyword evidence="1" id="KW-0805">Transcription regulation</keyword>
<reference evidence="5 6" key="1">
    <citation type="submission" date="2016-10" db="EMBL/GenBank/DDBJ databases">
        <authorList>
            <person name="de Groot N.N."/>
        </authorList>
    </citation>
    <scope>NUCLEOTIDE SEQUENCE [LARGE SCALE GENOMIC DNA]</scope>
    <source>
        <strain evidence="5 6">DSM 2179</strain>
    </source>
</reference>
<dbReference type="SUPFAM" id="SSF46785">
    <property type="entry name" value="Winged helix' DNA-binding domain"/>
    <property type="match status" value="1"/>
</dbReference>
<dbReference type="InterPro" id="IPR000835">
    <property type="entry name" value="HTH_MarR-typ"/>
</dbReference>
<dbReference type="Proteomes" id="UP000199662">
    <property type="component" value="Unassembled WGS sequence"/>
</dbReference>
<name>A0A1H6YRM6_9FIRM</name>
<dbReference type="InterPro" id="IPR036390">
    <property type="entry name" value="WH_DNA-bd_sf"/>
</dbReference>
<evidence type="ECO:0000313" key="6">
    <source>
        <dbReference type="Proteomes" id="UP000199662"/>
    </source>
</evidence>
<accession>A0A1H6YRM6</accession>
<dbReference type="GO" id="GO:0006950">
    <property type="term" value="P:response to stress"/>
    <property type="evidence" value="ECO:0007669"/>
    <property type="project" value="TreeGrafter"/>
</dbReference>
<dbReference type="GO" id="GO:0003700">
    <property type="term" value="F:DNA-binding transcription factor activity"/>
    <property type="evidence" value="ECO:0007669"/>
    <property type="project" value="InterPro"/>
</dbReference>
<dbReference type="SMART" id="SM00347">
    <property type="entry name" value="HTH_MARR"/>
    <property type="match status" value="1"/>
</dbReference>
<keyword evidence="3" id="KW-0804">Transcription</keyword>
<protein>
    <submittedName>
        <fullName evidence="5">DNA-binding transcriptional regulator, MarR family</fullName>
    </submittedName>
</protein>
<gene>
    <name evidence="5" type="ORF">SAMN05660742_10787</name>
</gene>
<dbReference type="AlphaFoldDB" id="A0A1H6YRM6"/>
<dbReference type="InterPro" id="IPR039422">
    <property type="entry name" value="MarR/SlyA-like"/>
</dbReference>
<proteinExistence type="predicted"/>
<dbReference type="InterPro" id="IPR036388">
    <property type="entry name" value="WH-like_DNA-bd_sf"/>
</dbReference>
<dbReference type="Pfam" id="PF01047">
    <property type="entry name" value="MarR"/>
    <property type="match status" value="1"/>
</dbReference>
<dbReference type="GO" id="GO:0003677">
    <property type="term" value="F:DNA binding"/>
    <property type="evidence" value="ECO:0007669"/>
    <property type="project" value="UniProtKB-KW"/>
</dbReference>
<dbReference type="STRING" id="84035.SAMN05660742_10787"/>